<proteinExistence type="predicted"/>
<name>A0A1D8B117_9ACTO</name>
<accession>A0A1D8B117</accession>
<organism evidence="1 2">
    <name type="scientific">Pauljensenia hongkongensis</name>
    <dbReference type="NCBI Taxonomy" id="178339"/>
    <lineage>
        <taxon>Bacteria</taxon>
        <taxon>Bacillati</taxon>
        <taxon>Actinomycetota</taxon>
        <taxon>Actinomycetes</taxon>
        <taxon>Actinomycetales</taxon>
        <taxon>Actinomycetaceae</taxon>
        <taxon>Pauljensenia</taxon>
    </lineage>
</organism>
<reference evidence="1 2" key="1">
    <citation type="submission" date="2016-09" db="EMBL/GenBank/DDBJ databases">
        <title>Complete genome sequence of Actinomyces hongkongensis HKU8.</title>
        <authorList>
            <person name="Gao Y.-X."/>
            <person name="Zhou Y.-Y."/>
            <person name="Xie Y."/>
            <person name="Wang M."/>
            <person name="Wang S.-J."/>
            <person name="Shen S.-G."/>
        </authorList>
    </citation>
    <scope>NUCLEOTIDE SEQUENCE [LARGE SCALE GENOMIC DNA]</scope>
    <source>
        <strain evidence="1 2">HKU8</strain>
    </source>
</reference>
<sequence length="259" mass="29568">MGVFSWLRRRRLPPPGRERVARYVDERGPVVFVEGAVPGGAVVPESWRALPSLSPAERVGLMVSVMGETVGEHLPRTLRGLRERCVDAELAVHGGEYFVVYTFFNADGKEVSYVGGNPLRPSWPAPGEDGYADNVRRVWESVPESVRAFYERTHDGFGMFPDTDRLYRLEHVRPVYGVLDVGYEEPEVAERARHCYMFYEDASGTPFTLDILADRVERAGDLWWIDSKREYHVDFWGVLDQLLEAVIVPLEDRGPRRDR</sequence>
<dbReference type="AlphaFoldDB" id="A0A1D8B117"/>
<dbReference type="STRING" id="178339.BH719_02070"/>
<gene>
    <name evidence="1" type="ORF">BH719_02070</name>
</gene>
<dbReference type="KEGG" id="phon:BH719_02070"/>
<evidence type="ECO:0000313" key="2">
    <source>
        <dbReference type="Proteomes" id="UP000095214"/>
    </source>
</evidence>
<protein>
    <submittedName>
        <fullName evidence="1">Uncharacterized protein</fullName>
    </submittedName>
</protein>
<evidence type="ECO:0000313" key="1">
    <source>
        <dbReference type="EMBL" id="AOS46804.1"/>
    </source>
</evidence>
<dbReference type="Proteomes" id="UP000095214">
    <property type="component" value="Chromosome"/>
</dbReference>
<dbReference type="EMBL" id="CP017298">
    <property type="protein sequence ID" value="AOS46804.1"/>
    <property type="molecule type" value="Genomic_DNA"/>
</dbReference>
<keyword evidence="2" id="KW-1185">Reference proteome</keyword>